<dbReference type="PROSITE" id="PS51450">
    <property type="entry name" value="LRR"/>
    <property type="match status" value="4"/>
</dbReference>
<evidence type="ECO:0000256" key="2">
    <source>
        <dbReference type="ARBA" id="ARBA00009634"/>
    </source>
</evidence>
<evidence type="ECO:0000256" key="7">
    <source>
        <dbReference type="ARBA" id="ARBA00022737"/>
    </source>
</evidence>
<keyword evidence="12" id="KW-0325">Glycoprotein</keyword>
<dbReference type="Pfam" id="PF01582">
    <property type="entry name" value="TIR"/>
    <property type="match status" value="1"/>
</dbReference>
<dbReference type="SUPFAM" id="SSF52058">
    <property type="entry name" value="L domain-like"/>
    <property type="match status" value="3"/>
</dbReference>
<gene>
    <name evidence="16" type="primary">TLR22</name>
</gene>
<dbReference type="GO" id="GO:0038023">
    <property type="term" value="F:signaling receptor activity"/>
    <property type="evidence" value="ECO:0007669"/>
    <property type="project" value="TreeGrafter"/>
</dbReference>
<evidence type="ECO:0000313" key="16">
    <source>
        <dbReference type="EMBL" id="ANT46160.1"/>
    </source>
</evidence>
<keyword evidence="11 16" id="KW-0675">Receptor</keyword>
<dbReference type="InterPro" id="IPR000157">
    <property type="entry name" value="TIR_dom"/>
</dbReference>
<dbReference type="PROSITE" id="PS50104">
    <property type="entry name" value="TIR"/>
    <property type="match status" value="1"/>
</dbReference>
<keyword evidence="3" id="KW-0399">Innate immunity</keyword>
<dbReference type="FunFam" id="3.40.50.10140:FF:000001">
    <property type="entry name" value="Toll-like receptor 2"/>
    <property type="match status" value="1"/>
</dbReference>
<dbReference type="InterPro" id="IPR001611">
    <property type="entry name" value="Leu-rich_rpt"/>
</dbReference>
<keyword evidence="6" id="KW-0732">Signal</keyword>
<dbReference type="InterPro" id="IPR003591">
    <property type="entry name" value="Leu-rich_rpt_typical-subtyp"/>
</dbReference>
<dbReference type="GO" id="GO:0005886">
    <property type="term" value="C:plasma membrane"/>
    <property type="evidence" value="ECO:0007669"/>
    <property type="project" value="TreeGrafter"/>
</dbReference>
<dbReference type="Gene3D" id="3.80.10.10">
    <property type="entry name" value="Ribonuclease Inhibitor"/>
    <property type="match status" value="4"/>
</dbReference>
<dbReference type="AlphaFoldDB" id="A0A1S5RHF2"/>
<keyword evidence="8" id="KW-0391">Immunity</keyword>
<dbReference type="InterPro" id="IPR032675">
    <property type="entry name" value="LRR_dom_sf"/>
</dbReference>
<name>A0A1S5RHF2_9TELE</name>
<dbReference type="Pfam" id="PF13855">
    <property type="entry name" value="LRR_8"/>
    <property type="match status" value="4"/>
</dbReference>
<evidence type="ECO:0000256" key="4">
    <source>
        <dbReference type="ARBA" id="ARBA00022614"/>
    </source>
</evidence>
<dbReference type="FunFam" id="3.80.10.10:FF:002190">
    <property type="entry name" value="Toll-like receptor 22"/>
    <property type="match status" value="1"/>
</dbReference>
<evidence type="ECO:0000256" key="11">
    <source>
        <dbReference type="ARBA" id="ARBA00023170"/>
    </source>
</evidence>
<dbReference type="SUPFAM" id="SSF52200">
    <property type="entry name" value="Toll/Interleukin receptor TIR domain"/>
    <property type="match status" value="1"/>
</dbReference>
<evidence type="ECO:0000256" key="10">
    <source>
        <dbReference type="ARBA" id="ARBA00023136"/>
    </source>
</evidence>
<feature type="domain" description="TIR" evidence="15">
    <location>
        <begin position="806"/>
        <end position="947"/>
    </location>
</feature>
<keyword evidence="13" id="KW-0395">Inflammatory response</keyword>
<dbReference type="SMART" id="SM00082">
    <property type="entry name" value="LRRCT"/>
    <property type="match status" value="1"/>
</dbReference>
<dbReference type="PANTHER" id="PTHR24365:SF522">
    <property type="entry name" value="LOW QUALITY PROTEIN: TOLL-LIKE RECEPTOR 13-RELATED"/>
    <property type="match status" value="1"/>
</dbReference>
<evidence type="ECO:0000256" key="5">
    <source>
        <dbReference type="ARBA" id="ARBA00022692"/>
    </source>
</evidence>
<dbReference type="GO" id="GO:0045087">
    <property type="term" value="P:innate immune response"/>
    <property type="evidence" value="ECO:0007669"/>
    <property type="project" value="UniProtKB-KW"/>
</dbReference>
<reference evidence="16" key="1">
    <citation type="submission" date="2015-07" db="EMBL/GenBank/DDBJ databases">
        <title>Molecular cloning, characterization and expression of TLR22 in barbel chub Squaliobarbus curriculus.</title>
        <authorList>
            <person name="Wang R."/>
            <person name="Xiao T."/>
            <person name="Li W."/>
        </authorList>
    </citation>
    <scope>NUCLEOTIDE SEQUENCE</scope>
</reference>
<keyword evidence="5 14" id="KW-0812">Transmembrane</keyword>
<feature type="transmembrane region" description="Helical" evidence="14">
    <location>
        <begin position="759"/>
        <end position="779"/>
    </location>
</feature>
<dbReference type="SMART" id="SM00255">
    <property type="entry name" value="TIR"/>
    <property type="match status" value="1"/>
</dbReference>
<keyword evidence="4" id="KW-0433">Leucine-rich repeat</keyword>
<dbReference type="SMR" id="A0A1S5RHF2"/>
<dbReference type="PANTHER" id="PTHR24365">
    <property type="entry name" value="TOLL-LIKE RECEPTOR"/>
    <property type="match status" value="1"/>
</dbReference>
<keyword evidence="9 14" id="KW-1133">Transmembrane helix</keyword>
<dbReference type="InterPro" id="IPR000483">
    <property type="entry name" value="Cys-rich_flank_reg_C"/>
</dbReference>
<comment type="similarity">
    <text evidence="2">Belongs to the Toll-like receptor family.</text>
</comment>
<dbReference type="EMBL" id="KT266874">
    <property type="protein sequence ID" value="ANT46160.1"/>
    <property type="molecule type" value="mRNA"/>
</dbReference>
<evidence type="ECO:0000256" key="3">
    <source>
        <dbReference type="ARBA" id="ARBA00022588"/>
    </source>
</evidence>
<protein>
    <submittedName>
        <fullName evidence="16">Toll-like receptor 22</fullName>
    </submittedName>
</protein>
<evidence type="ECO:0000256" key="8">
    <source>
        <dbReference type="ARBA" id="ARBA00022859"/>
    </source>
</evidence>
<evidence type="ECO:0000256" key="12">
    <source>
        <dbReference type="ARBA" id="ARBA00023180"/>
    </source>
</evidence>
<dbReference type="SMART" id="SM00369">
    <property type="entry name" value="LRR_TYP"/>
    <property type="match status" value="18"/>
</dbReference>
<accession>A0A1S5RHF2</accession>
<evidence type="ECO:0000256" key="14">
    <source>
        <dbReference type="SAM" id="Phobius"/>
    </source>
</evidence>
<evidence type="ECO:0000256" key="6">
    <source>
        <dbReference type="ARBA" id="ARBA00022729"/>
    </source>
</evidence>
<dbReference type="Gene3D" id="3.40.50.10140">
    <property type="entry name" value="Toll/interleukin-1 receptor homology (TIR) domain"/>
    <property type="match status" value="1"/>
</dbReference>
<proteinExistence type="evidence at transcript level"/>
<keyword evidence="7" id="KW-0677">Repeat</keyword>
<dbReference type="SMART" id="SM00365">
    <property type="entry name" value="LRR_SD22"/>
    <property type="match status" value="6"/>
</dbReference>
<organism evidence="16">
    <name type="scientific">Squaliobarbus curriculus</name>
    <name type="common">barbel chub</name>
    <dbReference type="NCBI Taxonomy" id="75372"/>
    <lineage>
        <taxon>Eukaryota</taxon>
        <taxon>Metazoa</taxon>
        <taxon>Chordata</taxon>
        <taxon>Craniata</taxon>
        <taxon>Vertebrata</taxon>
        <taxon>Euteleostomi</taxon>
        <taxon>Actinopterygii</taxon>
        <taxon>Neopterygii</taxon>
        <taxon>Teleostei</taxon>
        <taxon>Ostariophysi</taxon>
        <taxon>Cypriniformes</taxon>
        <taxon>Xenocyprididae</taxon>
        <taxon>Xenocypridinae</taxon>
        <taxon>Squaliobarbus</taxon>
    </lineage>
</organism>
<comment type="subcellular location">
    <subcellularLocation>
        <location evidence="1">Membrane</location>
        <topology evidence="1">Single-pass type I membrane protein</topology>
    </subcellularLocation>
</comment>
<evidence type="ECO:0000256" key="1">
    <source>
        <dbReference type="ARBA" id="ARBA00004479"/>
    </source>
</evidence>
<evidence type="ECO:0000256" key="9">
    <source>
        <dbReference type="ARBA" id="ARBA00022989"/>
    </source>
</evidence>
<dbReference type="GO" id="GO:0006954">
    <property type="term" value="P:inflammatory response"/>
    <property type="evidence" value="ECO:0007669"/>
    <property type="project" value="UniProtKB-KW"/>
</dbReference>
<evidence type="ECO:0000256" key="13">
    <source>
        <dbReference type="ARBA" id="ARBA00023198"/>
    </source>
</evidence>
<dbReference type="InterPro" id="IPR035897">
    <property type="entry name" value="Toll_tir_struct_dom_sf"/>
</dbReference>
<sequence>MDLLFDMKKESRKNMGKLQQITLYILLCGFISPCSAFPLKNCTISTPLRDIQPKVLCYKMGFFRIPWWLPRNTQILDISFNAFAQIQIGDFRHLSNLQDLNMSNNRISQIQEGAFDDISNLTYLNLASNRLKAVSRGMLHGLSNLLVLRLDENNIKDIEESAFSTLQNLKVLNLTKNHLNYIDKVKLVLASPLLEELYIGSNNFDVFNSSEMSTKPLSLKKLDFSNNPLATFQLTDNIFPSLNHLDLSYCGQNGSMMWNVTEKTYFSSVQTLYFMDVNMSPQSVANVLPSFKNSLNKIRFNGNVRLNKTNLLLSACSPMLRVVRLNANKIKHLTDNMFEPCSDLTELDLGDNEISKLSPSMFRGFTQLKKLLLQINKLTQITNSFQILSTLEFIDLSRNSINKLTCDDFANLTQVKTLYLYSNKISIIRSCLFKDLKSLEVLKLGTNDLLRIDNAFSNGPHSLKDLQISFNKLSKIEKYTFRNLSQLNSLALNDNQISEIEAQAFEGLMNLTSLFLSSNKITAKTLTRYPNVFSGIPNLQNLDLYSNSISFADNKLKHPPFKDLKQLRVLTLHSQHHGIKKIPSNLLQGLSSMEMFYVGNTNLGHLYPDTFKFSPQLWFLDLSKNTLSEDNSIPAELFHPISRLTKLILSRAQLRSLNFLLNANLSRLSTLRAKDNEIDTINKTLIQSLPRLEVLDLQKNTFTCDCHNEFFIEWAMKTNSTQVFYFNRYTCSYPRSLRGMSLTAFNIESCTLNIDFICFLFSSIVVTLTLLLSFVWHFLRYQVIYAYYLFLAFLYDSKKKHTISTIRYDAFISYNTEDEPWVMEELIPKLEGDQGWRLCLHHRDFEPGRPIIDNIIDGIYSSRKTICLITRNYLKSNWCSSEVQVASYRLFDEQKDVLILVFLEDIPAHQLSPHHRMRKLVKKRTYLRWPKPGEDTKIFWQKLKMALGTKECHNPESAIL</sequence>
<keyword evidence="10 14" id="KW-0472">Membrane</keyword>
<evidence type="ECO:0000259" key="15">
    <source>
        <dbReference type="PROSITE" id="PS50104"/>
    </source>
</evidence>
<dbReference type="GO" id="GO:0007165">
    <property type="term" value="P:signal transduction"/>
    <property type="evidence" value="ECO:0007669"/>
    <property type="project" value="InterPro"/>
</dbReference>